<reference evidence="3" key="1">
    <citation type="submission" date="2019-03" db="EMBL/GenBank/DDBJ databases">
        <authorList>
            <person name="Danneels B."/>
        </authorList>
    </citation>
    <scope>NUCLEOTIDE SEQUENCE</scope>
</reference>
<gene>
    <name evidence="2" type="ORF">BRI6_2903</name>
    <name evidence="3" type="ORF">BRI9_2960</name>
    <name evidence="4" type="ORF">IVO3_2960</name>
    <name evidence="5" type="ORF">RAN7_2932</name>
</gene>
<protein>
    <submittedName>
        <fullName evidence="3">Uncharacterized protein</fullName>
    </submittedName>
</protein>
<dbReference type="EMBL" id="CAADIZ010000084">
    <property type="protein sequence ID" value="VFS38900.1"/>
    <property type="molecule type" value="Genomic_DNA"/>
</dbReference>
<accession>A0A484SNB0</accession>
<dbReference type="EMBL" id="CAADIP010000017">
    <property type="protein sequence ID" value="VFR86163.1"/>
    <property type="molecule type" value="Genomic_DNA"/>
</dbReference>
<name>A0A484SNB0_9ZZZZ</name>
<evidence type="ECO:0000313" key="2">
    <source>
        <dbReference type="EMBL" id="VFR55310.1"/>
    </source>
</evidence>
<evidence type="ECO:0000313" key="3">
    <source>
        <dbReference type="EMBL" id="VFR63573.1"/>
    </source>
</evidence>
<dbReference type="EMBL" id="CAADIK010000009">
    <property type="protein sequence ID" value="VFR63573.1"/>
    <property type="molecule type" value="Genomic_DNA"/>
</dbReference>
<dbReference type="EMBL" id="CAADII010000043">
    <property type="protein sequence ID" value="VFR55310.1"/>
    <property type="molecule type" value="Genomic_DNA"/>
</dbReference>
<organism evidence="3">
    <name type="scientific">plant metagenome</name>
    <dbReference type="NCBI Taxonomy" id="1297885"/>
    <lineage>
        <taxon>unclassified sequences</taxon>
        <taxon>metagenomes</taxon>
        <taxon>organismal metagenomes</taxon>
    </lineage>
</organism>
<dbReference type="AlphaFoldDB" id="A0A484SNB0"/>
<evidence type="ECO:0000313" key="4">
    <source>
        <dbReference type="EMBL" id="VFR86163.1"/>
    </source>
</evidence>
<feature type="region of interest" description="Disordered" evidence="1">
    <location>
        <begin position="58"/>
        <end position="91"/>
    </location>
</feature>
<evidence type="ECO:0000313" key="5">
    <source>
        <dbReference type="EMBL" id="VFS38900.1"/>
    </source>
</evidence>
<sequence length="91" mass="10450">MALHRTCGCEERRRGAAARLITILPGRWQRPREDPLHASSCVFDWTSAPFCHQKTKQVPRSRMAGSQGKSCYVLDGLRRSNRRRDRPGTTR</sequence>
<proteinExistence type="predicted"/>
<evidence type="ECO:0000256" key="1">
    <source>
        <dbReference type="SAM" id="MobiDB-lite"/>
    </source>
</evidence>